<accession>A0A7W3NHH0</accession>
<dbReference type="Proteomes" id="UP000543174">
    <property type="component" value="Unassembled WGS sequence"/>
</dbReference>
<gene>
    <name evidence="1" type="ORF">HNP21_006296</name>
</gene>
<protein>
    <submittedName>
        <fullName evidence="1">Uncharacterized protein</fullName>
    </submittedName>
</protein>
<evidence type="ECO:0000313" key="1">
    <source>
        <dbReference type="EMBL" id="MBA9043118.1"/>
    </source>
</evidence>
<organism evidence="1 2">
    <name type="scientific">Priestia aryabhattai</name>
    <name type="common">Bacillus aryabhattai</name>
    <dbReference type="NCBI Taxonomy" id="412384"/>
    <lineage>
        <taxon>Bacteria</taxon>
        <taxon>Bacillati</taxon>
        <taxon>Bacillota</taxon>
        <taxon>Bacilli</taxon>
        <taxon>Bacillales</taxon>
        <taxon>Bacillaceae</taxon>
        <taxon>Priestia</taxon>
    </lineage>
</organism>
<comment type="caution">
    <text evidence="1">The sequence shown here is derived from an EMBL/GenBank/DDBJ whole genome shotgun (WGS) entry which is preliminary data.</text>
</comment>
<name>A0A7W3NHH0_PRIAR</name>
<dbReference type="EMBL" id="JACJHT010000027">
    <property type="protein sequence ID" value="MBA9043118.1"/>
    <property type="molecule type" value="Genomic_DNA"/>
</dbReference>
<sequence>MGQKWNGGLNNGLSQMAACSNTYATRNLRPIWYFGTPIINGRQATEVAMDQFTQLIKDNGFRRSPRARIDWTYIPNIGSFIITTTRANTAITTTRVPLSVTVNAYQVDHPNTPVGVLIGSMLHSWLHRAGFLDPKTTSYFISECPMCVMRGYGPKLPATPDPLFYQYFD</sequence>
<dbReference type="AlphaFoldDB" id="A0A7W3NHH0"/>
<evidence type="ECO:0000313" key="2">
    <source>
        <dbReference type="Proteomes" id="UP000543174"/>
    </source>
</evidence>
<reference evidence="1" key="1">
    <citation type="submission" date="2020-08" db="EMBL/GenBank/DDBJ databases">
        <title>Functional genomics of gut bacteria from endangered species of beetles.</title>
        <authorList>
            <person name="Carlos-Shanley C."/>
        </authorList>
    </citation>
    <scope>NUCLEOTIDE SEQUENCE [LARGE SCALE GENOMIC DNA]</scope>
    <source>
        <strain evidence="1">S00060</strain>
    </source>
</reference>
<proteinExistence type="predicted"/>
<keyword evidence="2" id="KW-1185">Reference proteome</keyword>